<evidence type="ECO:0000259" key="5">
    <source>
        <dbReference type="PROSITE" id="PS50949"/>
    </source>
</evidence>
<dbReference type="InterPro" id="IPR011711">
    <property type="entry name" value="GntR_C"/>
</dbReference>
<dbReference type="InterPro" id="IPR036388">
    <property type="entry name" value="WH-like_DNA-bd_sf"/>
</dbReference>
<dbReference type="GO" id="GO:0003700">
    <property type="term" value="F:DNA-binding transcription factor activity"/>
    <property type="evidence" value="ECO:0007669"/>
    <property type="project" value="InterPro"/>
</dbReference>
<dbReference type="SUPFAM" id="SSF48008">
    <property type="entry name" value="GntR ligand-binding domain-like"/>
    <property type="match status" value="1"/>
</dbReference>
<dbReference type="PANTHER" id="PTHR43537">
    <property type="entry name" value="TRANSCRIPTIONAL REGULATOR, GNTR FAMILY"/>
    <property type="match status" value="1"/>
</dbReference>
<evidence type="ECO:0000256" key="3">
    <source>
        <dbReference type="ARBA" id="ARBA00023163"/>
    </source>
</evidence>
<dbReference type="PANTHER" id="PTHR43537:SF49">
    <property type="entry name" value="TRANSCRIPTIONAL REGULATORY PROTEIN"/>
    <property type="match status" value="1"/>
</dbReference>
<proteinExistence type="predicted"/>
<dbReference type="SUPFAM" id="SSF46785">
    <property type="entry name" value="Winged helix' DNA-binding domain"/>
    <property type="match status" value="1"/>
</dbReference>
<dbReference type="InterPro" id="IPR000524">
    <property type="entry name" value="Tscrpt_reg_HTH_GntR"/>
</dbReference>
<protein>
    <submittedName>
        <fullName evidence="6">GntR family transcriptional regulator</fullName>
    </submittedName>
</protein>
<feature type="domain" description="HTH gntR-type" evidence="5">
    <location>
        <begin position="19"/>
        <end position="85"/>
    </location>
</feature>
<name>A0A939J4E5_9HYPH</name>
<sequence>MTDDQISAPGQRARGRGANSRGSKVYQELLERMRNGMLKPGTRLREDEIGIELDVSRTPVREAFNRLHARGLVESSRGGWTVAELSRGQIMELYALRAVLEGAAARFAAENAQPADLAALRIAASGFEKAASGETARANANIVYHRTIYAAAHNAYLERMLEDLNDSLALLPSTTFSVSGRSQAAIAEHQAITDAILARAPAQAETSARNHIENAMDARLRMLFSDTGR</sequence>
<evidence type="ECO:0000256" key="1">
    <source>
        <dbReference type="ARBA" id="ARBA00023015"/>
    </source>
</evidence>
<dbReference type="CDD" id="cd07377">
    <property type="entry name" value="WHTH_GntR"/>
    <property type="match status" value="1"/>
</dbReference>
<evidence type="ECO:0000313" key="7">
    <source>
        <dbReference type="Proteomes" id="UP000664096"/>
    </source>
</evidence>
<dbReference type="Proteomes" id="UP000664096">
    <property type="component" value="Unassembled WGS sequence"/>
</dbReference>
<dbReference type="Gene3D" id="1.20.120.530">
    <property type="entry name" value="GntR ligand-binding domain-like"/>
    <property type="match status" value="1"/>
</dbReference>
<organism evidence="6 7">
    <name type="scientific">Roseibium aggregatum</name>
    <dbReference type="NCBI Taxonomy" id="187304"/>
    <lineage>
        <taxon>Bacteria</taxon>
        <taxon>Pseudomonadati</taxon>
        <taxon>Pseudomonadota</taxon>
        <taxon>Alphaproteobacteria</taxon>
        <taxon>Hyphomicrobiales</taxon>
        <taxon>Stappiaceae</taxon>
        <taxon>Roseibium</taxon>
    </lineage>
</organism>
<evidence type="ECO:0000256" key="2">
    <source>
        <dbReference type="ARBA" id="ARBA00023125"/>
    </source>
</evidence>
<dbReference type="Gene3D" id="1.10.10.10">
    <property type="entry name" value="Winged helix-like DNA-binding domain superfamily/Winged helix DNA-binding domain"/>
    <property type="match status" value="1"/>
</dbReference>
<keyword evidence="3" id="KW-0804">Transcription</keyword>
<evidence type="ECO:0000313" key="6">
    <source>
        <dbReference type="EMBL" id="MBN9671532.1"/>
    </source>
</evidence>
<reference evidence="6" key="1">
    <citation type="submission" date="2020-12" db="EMBL/GenBank/DDBJ databases">
        <title>Oil enriched cultivation method for isolating marine PHA-producing bacteria.</title>
        <authorList>
            <person name="Zheng W."/>
            <person name="Yu S."/>
            <person name="Huang Y."/>
        </authorList>
    </citation>
    <scope>NUCLEOTIDE SEQUENCE</scope>
    <source>
        <strain evidence="6">SY-2-12</strain>
    </source>
</reference>
<dbReference type="RefSeq" id="WP_207141355.1">
    <property type="nucleotide sequence ID" value="NZ_JAEKJZ010000002.1"/>
</dbReference>
<feature type="region of interest" description="Disordered" evidence="4">
    <location>
        <begin position="1"/>
        <end position="22"/>
    </location>
</feature>
<dbReference type="InterPro" id="IPR008920">
    <property type="entry name" value="TF_FadR/GntR_C"/>
</dbReference>
<dbReference type="SMART" id="SM00345">
    <property type="entry name" value="HTH_GNTR"/>
    <property type="match status" value="1"/>
</dbReference>
<keyword evidence="1" id="KW-0805">Transcription regulation</keyword>
<dbReference type="GO" id="GO:0003677">
    <property type="term" value="F:DNA binding"/>
    <property type="evidence" value="ECO:0007669"/>
    <property type="project" value="UniProtKB-KW"/>
</dbReference>
<gene>
    <name evidence="6" type="ORF">JF539_14375</name>
</gene>
<comment type="caution">
    <text evidence="6">The sequence shown here is derived from an EMBL/GenBank/DDBJ whole genome shotgun (WGS) entry which is preliminary data.</text>
</comment>
<dbReference type="EMBL" id="JAEKJZ010000002">
    <property type="protein sequence ID" value="MBN9671532.1"/>
    <property type="molecule type" value="Genomic_DNA"/>
</dbReference>
<dbReference type="SMART" id="SM00895">
    <property type="entry name" value="FCD"/>
    <property type="match status" value="1"/>
</dbReference>
<dbReference type="Pfam" id="PF07729">
    <property type="entry name" value="FCD"/>
    <property type="match status" value="1"/>
</dbReference>
<dbReference type="AlphaFoldDB" id="A0A939J4E5"/>
<accession>A0A939J4E5</accession>
<keyword evidence="2" id="KW-0238">DNA-binding</keyword>
<feature type="compositionally biased region" description="Low complexity" evidence="4">
    <location>
        <begin position="10"/>
        <end position="22"/>
    </location>
</feature>
<dbReference type="Pfam" id="PF00392">
    <property type="entry name" value="GntR"/>
    <property type="match status" value="1"/>
</dbReference>
<dbReference type="PROSITE" id="PS50949">
    <property type="entry name" value="HTH_GNTR"/>
    <property type="match status" value="1"/>
</dbReference>
<evidence type="ECO:0000256" key="4">
    <source>
        <dbReference type="SAM" id="MobiDB-lite"/>
    </source>
</evidence>
<dbReference type="InterPro" id="IPR036390">
    <property type="entry name" value="WH_DNA-bd_sf"/>
</dbReference>